<evidence type="ECO:0000256" key="2">
    <source>
        <dbReference type="SAM" id="Phobius"/>
    </source>
</evidence>
<accession>A0A8H5BCW4</accession>
<evidence type="ECO:0000256" key="1">
    <source>
        <dbReference type="SAM" id="MobiDB-lite"/>
    </source>
</evidence>
<proteinExistence type="predicted"/>
<keyword evidence="2" id="KW-0472">Membrane</keyword>
<feature type="transmembrane region" description="Helical" evidence="2">
    <location>
        <begin position="148"/>
        <end position="174"/>
    </location>
</feature>
<feature type="transmembrane region" description="Helical" evidence="2">
    <location>
        <begin position="46"/>
        <end position="63"/>
    </location>
</feature>
<name>A0A8H5BCW4_9AGAR</name>
<reference evidence="3 4" key="1">
    <citation type="journal article" date="2020" name="ISME J.">
        <title>Uncovering the hidden diversity of litter-decomposition mechanisms in mushroom-forming fungi.</title>
        <authorList>
            <person name="Floudas D."/>
            <person name="Bentzer J."/>
            <person name="Ahren D."/>
            <person name="Johansson T."/>
            <person name="Persson P."/>
            <person name="Tunlid A."/>
        </authorList>
    </citation>
    <scope>NUCLEOTIDE SEQUENCE [LARGE SCALE GENOMIC DNA]</scope>
    <source>
        <strain evidence="3 4">CBS 291.85</strain>
    </source>
</reference>
<feature type="compositionally biased region" description="Polar residues" evidence="1">
    <location>
        <begin position="210"/>
        <end position="223"/>
    </location>
</feature>
<feature type="region of interest" description="Disordered" evidence="1">
    <location>
        <begin position="210"/>
        <end position="243"/>
    </location>
</feature>
<dbReference type="EMBL" id="JAACJM010000428">
    <property type="protein sequence ID" value="KAF5319867.1"/>
    <property type="molecule type" value="Genomic_DNA"/>
</dbReference>
<gene>
    <name evidence="3" type="ORF">D9758_018522</name>
</gene>
<organism evidence="3 4">
    <name type="scientific">Tetrapyrgos nigripes</name>
    <dbReference type="NCBI Taxonomy" id="182062"/>
    <lineage>
        <taxon>Eukaryota</taxon>
        <taxon>Fungi</taxon>
        <taxon>Dikarya</taxon>
        <taxon>Basidiomycota</taxon>
        <taxon>Agaricomycotina</taxon>
        <taxon>Agaricomycetes</taxon>
        <taxon>Agaricomycetidae</taxon>
        <taxon>Agaricales</taxon>
        <taxon>Marasmiineae</taxon>
        <taxon>Marasmiaceae</taxon>
        <taxon>Tetrapyrgos</taxon>
    </lineage>
</organism>
<dbReference type="Proteomes" id="UP000559256">
    <property type="component" value="Unassembled WGS sequence"/>
</dbReference>
<protein>
    <submittedName>
        <fullName evidence="3">Uncharacterized protein</fullName>
    </submittedName>
</protein>
<evidence type="ECO:0000313" key="4">
    <source>
        <dbReference type="Proteomes" id="UP000559256"/>
    </source>
</evidence>
<keyword evidence="2" id="KW-1133">Transmembrane helix</keyword>
<comment type="caution">
    <text evidence="3">The sequence shown here is derived from an EMBL/GenBank/DDBJ whole genome shotgun (WGS) entry which is preliminary data.</text>
</comment>
<dbReference type="AlphaFoldDB" id="A0A8H5BCW4"/>
<feature type="transmembrane region" description="Helical" evidence="2">
    <location>
        <begin position="114"/>
        <end position="136"/>
    </location>
</feature>
<dbReference type="OrthoDB" id="3038148at2759"/>
<sequence length="243" mass="26934">MRTWCKRRCSARLSALGHGVRRLESWDIAPGADTLRTGYETHRSSFSPFSHLIIAFGIQYIWLATNPSELVSLKRIDVDSGTYYGATLANTVVSTILIIWRVQSIGGTESIARYWRILGMVVESAALYSIVLIIYMPFVTGTDFTTHAATYIVQSVVIPMTGIAPTLLVTRVLLNKENSTNIPHPFMDSIRFMTTSLAFAVPVQTGDTTNINSHTQYTQSRTLSRSDKDGSKTELPPASLEPK</sequence>
<evidence type="ECO:0000313" key="3">
    <source>
        <dbReference type="EMBL" id="KAF5319867.1"/>
    </source>
</evidence>
<feature type="transmembrane region" description="Helical" evidence="2">
    <location>
        <begin position="83"/>
        <end position="102"/>
    </location>
</feature>
<keyword evidence="2" id="KW-0812">Transmembrane</keyword>
<keyword evidence="4" id="KW-1185">Reference proteome</keyword>